<dbReference type="Pfam" id="PF03372">
    <property type="entry name" value="Exo_endo_phos"/>
    <property type="match status" value="1"/>
</dbReference>
<organism evidence="5 6">
    <name type="scientific">Thelohanellus kitauei</name>
    <name type="common">Myxosporean</name>
    <dbReference type="NCBI Taxonomy" id="669202"/>
    <lineage>
        <taxon>Eukaryota</taxon>
        <taxon>Metazoa</taxon>
        <taxon>Cnidaria</taxon>
        <taxon>Myxozoa</taxon>
        <taxon>Myxosporea</taxon>
        <taxon>Bivalvulida</taxon>
        <taxon>Platysporina</taxon>
        <taxon>Myxobolidae</taxon>
        <taxon>Thelohanellus</taxon>
    </lineage>
</organism>
<evidence type="ECO:0000256" key="1">
    <source>
        <dbReference type="ARBA" id="ARBA00010774"/>
    </source>
</evidence>
<dbReference type="GO" id="GO:0000175">
    <property type="term" value="F:3'-5'-RNA exonuclease activity"/>
    <property type="evidence" value="ECO:0007669"/>
    <property type="project" value="TreeGrafter"/>
</dbReference>
<dbReference type="InterPro" id="IPR036691">
    <property type="entry name" value="Endo/exonu/phosph_ase_sf"/>
</dbReference>
<dbReference type="OrthoDB" id="10253982at2759"/>
<dbReference type="PANTHER" id="PTHR12121:SF45">
    <property type="entry name" value="NOCTURNIN"/>
    <property type="match status" value="1"/>
</dbReference>
<dbReference type="GO" id="GO:0006139">
    <property type="term" value="P:nucleobase-containing compound metabolic process"/>
    <property type="evidence" value="ECO:0007669"/>
    <property type="project" value="UniProtKB-ARBA"/>
</dbReference>
<comment type="caution">
    <text evidence="5">The sequence shown here is derived from an EMBL/GenBank/DDBJ whole genome shotgun (WGS) entry which is preliminary data.</text>
</comment>
<accession>A0A0C2MLW7</accession>
<keyword evidence="6" id="KW-1185">Reference proteome</keyword>
<reference evidence="5 6" key="1">
    <citation type="journal article" date="2014" name="Genome Biol. Evol.">
        <title>The genome of the myxosporean Thelohanellus kitauei shows adaptations to nutrient acquisition within its fish host.</title>
        <authorList>
            <person name="Yang Y."/>
            <person name="Xiong J."/>
            <person name="Zhou Z."/>
            <person name="Huo F."/>
            <person name="Miao W."/>
            <person name="Ran C."/>
            <person name="Liu Y."/>
            <person name="Zhang J."/>
            <person name="Feng J."/>
            <person name="Wang M."/>
            <person name="Wang M."/>
            <person name="Wang L."/>
            <person name="Yao B."/>
        </authorList>
    </citation>
    <scope>NUCLEOTIDE SEQUENCE [LARGE SCALE GENOMIC DNA]</scope>
    <source>
        <strain evidence="5">Wuqing</strain>
    </source>
</reference>
<dbReference type="InterPro" id="IPR050410">
    <property type="entry name" value="CCR4/nocturin_mRNA_transcr"/>
</dbReference>
<evidence type="ECO:0000256" key="3">
    <source>
        <dbReference type="ARBA" id="ARBA00023807"/>
    </source>
</evidence>
<comment type="similarity">
    <text evidence="1">Belongs to the CCR4/nocturin family.</text>
</comment>
<evidence type="ECO:0000313" key="6">
    <source>
        <dbReference type="Proteomes" id="UP000031668"/>
    </source>
</evidence>
<dbReference type="SUPFAM" id="SSF56219">
    <property type="entry name" value="DNase I-like"/>
    <property type="match status" value="1"/>
</dbReference>
<keyword evidence="2" id="KW-0378">Hydrolase</keyword>
<dbReference type="EMBL" id="JWZT01004931">
    <property type="protein sequence ID" value="KII62596.1"/>
    <property type="molecule type" value="Genomic_DNA"/>
</dbReference>
<protein>
    <recommendedName>
        <fullName evidence="3">Nocturnin</fullName>
    </recommendedName>
</protein>
<dbReference type="PANTHER" id="PTHR12121">
    <property type="entry name" value="CARBON CATABOLITE REPRESSOR PROTEIN 4"/>
    <property type="match status" value="1"/>
</dbReference>
<dbReference type="Proteomes" id="UP000031668">
    <property type="component" value="Unassembled WGS sequence"/>
</dbReference>
<dbReference type="AlphaFoldDB" id="A0A0C2MLW7"/>
<dbReference type="Gene3D" id="3.60.10.10">
    <property type="entry name" value="Endonuclease/exonuclease/phosphatase"/>
    <property type="match status" value="1"/>
</dbReference>
<dbReference type="InterPro" id="IPR005135">
    <property type="entry name" value="Endo/exonuclease/phosphatase"/>
</dbReference>
<sequence length="337" mass="38849">MESLSRSWVDNNVENYGFEMRICSYNILSNFALNNNLYLYSRCLPEHLNPEYRSNLLLSELSQLRSDVLCLQEVDQEIFDTVVTKHCLSTQSSCSYYRGSDFAKNGCCIIYKNQKFELVESERIVFAEPEFSYRESMYVAVVNVLKNKSNSGKNDSIFIICTTHLVYGQDLELVRQRQLKHILNIINEKSALYNDPPVILCGDFNSLPTNELVSIMIGRPPNPESVLFGYDTSFSELYSLSNQFQFKSAYPLEDENESFQSGQYDMGFRFTSCVDGCMSYVDYIFVGRRGGEMFDADRRFSIRGYLDLPEVMPYILPNERLPSDHLPIKAKLSFSHS</sequence>
<name>A0A0C2MLW7_THEKT</name>
<proteinExistence type="inferred from homology"/>
<evidence type="ECO:0000256" key="2">
    <source>
        <dbReference type="ARBA" id="ARBA00022801"/>
    </source>
</evidence>
<gene>
    <name evidence="5" type="ORF">RF11_14008</name>
</gene>
<evidence type="ECO:0000313" key="5">
    <source>
        <dbReference type="EMBL" id="KII62596.1"/>
    </source>
</evidence>
<dbReference type="OMA" id="ICAPANY"/>
<feature type="domain" description="Endonuclease/exonuclease/phosphatase" evidence="4">
    <location>
        <begin position="23"/>
        <end position="325"/>
    </location>
</feature>
<evidence type="ECO:0000259" key="4">
    <source>
        <dbReference type="Pfam" id="PF03372"/>
    </source>
</evidence>